<comment type="caution">
    <text evidence="1">The sequence shown here is derived from an EMBL/GenBank/DDBJ whole genome shotgun (WGS) entry which is preliminary data.</text>
</comment>
<evidence type="ECO:0000313" key="2">
    <source>
        <dbReference type="Proteomes" id="UP001302602"/>
    </source>
</evidence>
<gene>
    <name evidence="1" type="ORF">N657DRAFT_606889</name>
</gene>
<reference evidence="1" key="1">
    <citation type="journal article" date="2023" name="Mol. Phylogenet. Evol.">
        <title>Genome-scale phylogeny and comparative genomics of the fungal order Sordariales.</title>
        <authorList>
            <person name="Hensen N."/>
            <person name="Bonometti L."/>
            <person name="Westerberg I."/>
            <person name="Brannstrom I.O."/>
            <person name="Guillou S."/>
            <person name="Cros-Aarteil S."/>
            <person name="Calhoun S."/>
            <person name="Haridas S."/>
            <person name="Kuo A."/>
            <person name="Mondo S."/>
            <person name="Pangilinan J."/>
            <person name="Riley R."/>
            <person name="LaButti K."/>
            <person name="Andreopoulos B."/>
            <person name="Lipzen A."/>
            <person name="Chen C."/>
            <person name="Yan M."/>
            <person name="Daum C."/>
            <person name="Ng V."/>
            <person name="Clum A."/>
            <person name="Steindorff A."/>
            <person name="Ohm R.A."/>
            <person name="Martin F."/>
            <person name="Silar P."/>
            <person name="Natvig D.O."/>
            <person name="Lalanne C."/>
            <person name="Gautier V."/>
            <person name="Ament-Velasquez S.L."/>
            <person name="Kruys A."/>
            <person name="Hutchinson M.I."/>
            <person name="Powell A.J."/>
            <person name="Barry K."/>
            <person name="Miller A.N."/>
            <person name="Grigoriev I.V."/>
            <person name="Debuchy R."/>
            <person name="Gladieux P."/>
            <person name="Hiltunen Thoren M."/>
            <person name="Johannesson H."/>
        </authorList>
    </citation>
    <scope>NUCLEOTIDE SEQUENCE</scope>
    <source>
        <strain evidence="1">CBS 731.68</strain>
    </source>
</reference>
<dbReference type="Proteomes" id="UP001302602">
    <property type="component" value="Unassembled WGS sequence"/>
</dbReference>
<name>A0AAN6YY83_9PEZI</name>
<dbReference type="GeneID" id="87827001"/>
<proteinExistence type="predicted"/>
<accession>A0AAN6YY83</accession>
<organism evidence="1 2">
    <name type="scientific">Parathielavia appendiculata</name>
    <dbReference type="NCBI Taxonomy" id="2587402"/>
    <lineage>
        <taxon>Eukaryota</taxon>
        <taxon>Fungi</taxon>
        <taxon>Dikarya</taxon>
        <taxon>Ascomycota</taxon>
        <taxon>Pezizomycotina</taxon>
        <taxon>Sordariomycetes</taxon>
        <taxon>Sordariomycetidae</taxon>
        <taxon>Sordariales</taxon>
        <taxon>Chaetomiaceae</taxon>
        <taxon>Parathielavia</taxon>
    </lineage>
</organism>
<reference evidence="1" key="2">
    <citation type="submission" date="2023-05" db="EMBL/GenBank/DDBJ databases">
        <authorList>
            <consortium name="Lawrence Berkeley National Laboratory"/>
            <person name="Steindorff A."/>
            <person name="Hensen N."/>
            <person name="Bonometti L."/>
            <person name="Westerberg I."/>
            <person name="Brannstrom I.O."/>
            <person name="Guillou S."/>
            <person name="Cros-Aarteil S."/>
            <person name="Calhoun S."/>
            <person name="Haridas S."/>
            <person name="Kuo A."/>
            <person name="Mondo S."/>
            <person name="Pangilinan J."/>
            <person name="Riley R."/>
            <person name="Labutti K."/>
            <person name="Andreopoulos B."/>
            <person name="Lipzen A."/>
            <person name="Chen C."/>
            <person name="Yanf M."/>
            <person name="Daum C."/>
            <person name="Ng V."/>
            <person name="Clum A."/>
            <person name="Ohm R."/>
            <person name="Martin F."/>
            <person name="Silar P."/>
            <person name="Natvig D."/>
            <person name="Lalanne C."/>
            <person name="Gautier V."/>
            <person name="Ament-Velasquez S.L."/>
            <person name="Kruys A."/>
            <person name="Hutchinson M.I."/>
            <person name="Powell A.J."/>
            <person name="Barry K."/>
            <person name="Miller A.N."/>
            <person name="Grigoriev I.V."/>
            <person name="Debuchy R."/>
            <person name="Gladieux P."/>
            <person name="Thoren M.H."/>
            <person name="Johannesson H."/>
        </authorList>
    </citation>
    <scope>NUCLEOTIDE SEQUENCE</scope>
    <source>
        <strain evidence="1">CBS 731.68</strain>
    </source>
</reference>
<sequence length="200" mass="23165">MSSLFFDRGIGDDQNPCGPHIVVGNKSAITTPVGLIEFLFEWRDKKQRSGWSANNYRVATQRIFLMISHFLGEEAAHEWFQDLLQLVLVTRWILPYPGPQSIFAFTKSHLARGLTRRVMWFSTMVSPYETQQLRDDHRTRRRLTGDYLPSPYDEGEHAAFRHTYLQDCLCASDPIFRQQGEGRAPTWSVQQLLKAVSEME</sequence>
<dbReference type="RefSeq" id="XP_062641756.1">
    <property type="nucleotide sequence ID" value="XM_062790231.1"/>
</dbReference>
<dbReference type="EMBL" id="MU853297">
    <property type="protein sequence ID" value="KAK4117983.1"/>
    <property type="molecule type" value="Genomic_DNA"/>
</dbReference>
<protein>
    <submittedName>
        <fullName evidence="1">Uncharacterized protein</fullName>
    </submittedName>
</protein>
<evidence type="ECO:0000313" key="1">
    <source>
        <dbReference type="EMBL" id="KAK4117983.1"/>
    </source>
</evidence>
<dbReference type="AlphaFoldDB" id="A0AAN6YY83"/>
<keyword evidence="2" id="KW-1185">Reference proteome</keyword>
<feature type="non-terminal residue" evidence="1">
    <location>
        <position position="200"/>
    </location>
</feature>